<accession>A0A183L6E1</accession>
<evidence type="ECO:0000313" key="4">
    <source>
        <dbReference type="WBParaSite" id="SCUD_0002291201-mRNA-1"/>
    </source>
</evidence>
<name>A0A183L6E1_9TREM</name>
<evidence type="ECO:0000313" key="2">
    <source>
        <dbReference type="EMBL" id="VDP80709.1"/>
    </source>
</evidence>
<evidence type="ECO:0000256" key="1">
    <source>
        <dbReference type="SAM" id="SignalP"/>
    </source>
</evidence>
<keyword evidence="1" id="KW-0732">Signal</keyword>
<proteinExistence type="predicted"/>
<reference evidence="4" key="1">
    <citation type="submission" date="2016-06" db="UniProtKB">
        <authorList>
            <consortium name="WormBaseParasite"/>
        </authorList>
    </citation>
    <scope>IDENTIFICATION</scope>
</reference>
<dbReference type="AlphaFoldDB" id="A0A183L6E1"/>
<keyword evidence="3" id="KW-1185">Reference proteome</keyword>
<gene>
    <name evidence="2" type="ORF">SCUD_LOCUS22909</name>
</gene>
<dbReference type="STRING" id="6186.A0A183L6E1"/>
<evidence type="ECO:0000313" key="3">
    <source>
        <dbReference type="Proteomes" id="UP000279833"/>
    </source>
</evidence>
<reference evidence="2 3" key="2">
    <citation type="submission" date="2018-11" db="EMBL/GenBank/DDBJ databases">
        <authorList>
            <consortium name="Pathogen Informatics"/>
        </authorList>
    </citation>
    <scope>NUCLEOTIDE SEQUENCE [LARGE SCALE GENOMIC DNA]</scope>
    <source>
        <strain evidence="2">Dakar</strain>
        <strain evidence="3">Dakar, Senegal</strain>
    </source>
</reference>
<sequence length="135" mass="15246">MTFYVFCLFHCILDVHESTNSCIPCESTTMQANIYNTQESVPNIQLERTRGSGVGGPLPLTNASQPSSFDSFQLYSYTANSNEDNNDNNNDKNNNNSEFIRSVKPNSKSKLFGKIVIHTLFKLNINDDYNTFITE</sequence>
<dbReference type="EMBL" id="UZAK01051230">
    <property type="protein sequence ID" value="VDP80709.1"/>
    <property type="molecule type" value="Genomic_DNA"/>
</dbReference>
<feature type="chain" id="PRO_5043141014" evidence="1">
    <location>
        <begin position="19"/>
        <end position="135"/>
    </location>
</feature>
<organism evidence="4">
    <name type="scientific">Schistosoma curassoni</name>
    <dbReference type="NCBI Taxonomy" id="6186"/>
    <lineage>
        <taxon>Eukaryota</taxon>
        <taxon>Metazoa</taxon>
        <taxon>Spiralia</taxon>
        <taxon>Lophotrochozoa</taxon>
        <taxon>Platyhelminthes</taxon>
        <taxon>Trematoda</taxon>
        <taxon>Digenea</taxon>
        <taxon>Strigeidida</taxon>
        <taxon>Schistosomatoidea</taxon>
        <taxon>Schistosomatidae</taxon>
        <taxon>Schistosoma</taxon>
    </lineage>
</organism>
<feature type="signal peptide" evidence="1">
    <location>
        <begin position="1"/>
        <end position="18"/>
    </location>
</feature>
<dbReference type="WBParaSite" id="SCUD_0002291201-mRNA-1">
    <property type="protein sequence ID" value="SCUD_0002291201-mRNA-1"/>
    <property type="gene ID" value="SCUD_0002291201"/>
</dbReference>
<protein>
    <submittedName>
        <fullName evidence="4">Myb domain-containing protein</fullName>
    </submittedName>
</protein>
<dbReference type="Proteomes" id="UP000279833">
    <property type="component" value="Unassembled WGS sequence"/>
</dbReference>